<dbReference type="InterPro" id="IPR014875">
    <property type="entry name" value="Mor_transcription_activator"/>
</dbReference>
<evidence type="ECO:0000313" key="3">
    <source>
        <dbReference type="Proteomes" id="UP001500604"/>
    </source>
</evidence>
<comment type="caution">
    <text evidence="2">The sequence shown here is derived from an EMBL/GenBank/DDBJ whole genome shotgun (WGS) entry which is preliminary data.</text>
</comment>
<keyword evidence="3" id="KW-1185">Reference proteome</keyword>
<dbReference type="EMBL" id="BAABFL010000422">
    <property type="protein sequence ID" value="GAA4650823.1"/>
    <property type="molecule type" value="Genomic_DNA"/>
</dbReference>
<gene>
    <name evidence="2" type="ORF">GCM10023116_31060</name>
</gene>
<dbReference type="PANTHER" id="PTHR37812">
    <property type="entry name" value="MU-LIKE PROPHAGE FLUMU PROTEIN C"/>
    <property type="match status" value="1"/>
</dbReference>
<dbReference type="RefSeq" id="WP_345197072.1">
    <property type="nucleotide sequence ID" value="NZ_BAABFL010000422.1"/>
</dbReference>
<dbReference type="SUPFAM" id="SSF46689">
    <property type="entry name" value="Homeodomain-like"/>
    <property type="match status" value="1"/>
</dbReference>
<reference evidence="3" key="1">
    <citation type="journal article" date="2019" name="Int. J. Syst. Evol. Microbiol.">
        <title>The Global Catalogue of Microorganisms (GCM) 10K type strain sequencing project: providing services to taxonomists for standard genome sequencing and annotation.</title>
        <authorList>
            <consortium name="The Broad Institute Genomics Platform"/>
            <consortium name="The Broad Institute Genome Sequencing Center for Infectious Disease"/>
            <person name="Wu L."/>
            <person name="Ma J."/>
        </authorList>
    </citation>
    <scope>NUCLEOTIDE SEQUENCE [LARGE SCALE GENOMIC DNA]</scope>
    <source>
        <strain evidence="3">JCM 17805</strain>
    </source>
</reference>
<organism evidence="2 3">
    <name type="scientific">Kistimonas scapharcae</name>
    <dbReference type="NCBI Taxonomy" id="1036133"/>
    <lineage>
        <taxon>Bacteria</taxon>
        <taxon>Pseudomonadati</taxon>
        <taxon>Pseudomonadota</taxon>
        <taxon>Gammaproteobacteria</taxon>
        <taxon>Oceanospirillales</taxon>
        <taxon>Endozoicomonadaceae</taxon>
        <taxon>Kistimonas</taxon>
    </lineage>
</organism>
<dbReference type="Gene3D" id="1.10.10.60">
    <property type="entry name" value="Homeodomain-like"/>
    <property type="match status" value="1"/>
</dbReference>
<feature type="domain" description="Mor transcription activator" evidence="1">
    <location>
        <begin position="29"/>
        <end position="134"/>
    </location>
</feature>
<proteinExistence type="predicted"/>
<accession>A0ABP8V3L9</accession>
<protein>
    <submittedName>
        <fullName evidence="2">Mor transcription activator family protein</fullName>
    </submittedName>
</protein>
<name>A0ABP8V3L9_9GAMM</name>
<evidence type="ECO:0000313" key="2">
    <source>
        <dbReference type="EMBL" id="GAA4650823.1"/>
    </source>
</evidence>
<dbReference type="PANTHER" id="PTHR37812:SF1">
    <property type="entry name" value="MU-LIKE PROPHAGE FLUMU PROTEIN C"/>
    <property type="match status" value="1"/>
</dbReference>
<evidence type="ECO:0000259" key="1">
    <source>
        <dbReference type="Pfam" id="PF08765"/>
    </source>
</evidence>
<sequence length="136" mass="15924">MNDLFGHGELNDGSLLQHLDDDLIEERRHWPRDLVEMSDFLRAQLNQEGESDERTLLLADKLLVALAFRSGGRGFYLPKADRVKRALRDKQLYEAFNGRNIYELVRRFDLSEVKVYQVIKEQRALHMGRIQPSLLD</sequence>
<dbReference type="Pfam" id="PF08765">
    <property type="entry name" value="Mor"/>
    <property type="match status" value="1"/>
</dbReference>
<dbReference type="InterPro" id="IPR052411">
    <property type="entry name" value="c-mor_Regulatory_Protein"/>
</dbReference>
<dbReference type="Proteomes" id="UP001500604">
    <property type="component" value="Unassembled WGS sequence"/>
</dbReference>
<dbReference type="InterPro" id="IPR009057">
    <property type="entry name" value="Homeodomain-like_sf"/>
</dbReference>